<comment type="caution">
    <text evidence="14">The sequence shown here is derived from an EMBL/GenBank/DDBJ whole genome shotgun (WGS) entry which is preliminary data.</text>
</comment>
<dbReference type="Pfam" id="PF09127">
    <property type="entry name" value="Leuk-A4-hydro_C"/>
    <property type="match status" value="1"/>
</dbReference>
<comment type="cofactor">
    <cofactor evidence="1">
        <name>Zn(2+)</name>
        <dbReference type="ChEBI" id="CHEBI:29105"/>
    </cofactor>
</comment>
<dbReference type="InterPro" id="IPR014782">
    <property type="entry name" value="Peptidase_M1_dom"/>
</dbReference>
<dbReference type="PANTHER" id="PTHR46627">
    <property type="entry name" value="AMINOPEPTIDASE O"/>
    <property type="match status" value="1"/>
</dbReference>
<dbReference type="GO" id="GO:0005730">
    <property type="term" value="C:nucleolus"/>
    <property type="evidence" value="ECO:0007669"/>
    <property type="project" value="UniProtKB-SubCell"/>
</dbReference>
<dbReference type="GO" id="GO:0070006">
    <property type="term" value="F:metalloaminopeptidase activity"/>
    <property type="evidence" value="ECO:0007669"/>
    <property type="project" value="InterPro"/>
</dbReference>
<name>A0A9Q1B521_9SAUR</name>
<evidence type="ECO:0000256" key="6">
    <source>
        <dbReference type="ARBA" id="ARBA00022723"/>
    </source>
</evidence>
<sequence length="820" mass="92122">MELDLMKDDLPLMANTTDLLVKHYVLDLDVDFKSHVIGGTIVLFLETPSGCGRESSKQVEVGCRSWSDETGNIPVSNVSACSPKSGCNDLACCGKGENDTSDKNGSYGNKEQASGISSSKSCCDIEIHGSEDFLLVLDCCDLSVLKVEEIDVAVVPGIEKFTSAAKLEDESEYGKDPRNQIVHKLVTLPADQWKEQFHYYKGCSQAPACGELHFVSGPWSLEIRKAGVQNPKDFPCAIRIRYKTKAEGRSLSWTTDQSDRPCVYTVGSPINNRALFPCQEPPVAMSTWQATVQADASFVVLMSGENTAELTESEEGVLNWFYYVTMPMPASTFTIAVGCWTEVKRKTCALIDVQRNDGLFPLFSKADVSRLLEEPCGHLPYPCRFQDPNAASQVSIPYRVFAPLCFEKSCEEVLLNLIPQCLSAAYDLLGTHPFSRLDVLIVPSNFSSLGMASPHIIFLSQSTLFGGSHLCGTRLCHEIAHAWFGLAIGARDWTEEWLSEGFATHLEDVFWSAAQQLSLDEAREQQKLKALLRWQRLRDEVQNSEEDLQVLRPKKENTGKVSKSGASVIKHGLSAEKIFMQVHYLKGYFLLRSLARKAGEAAYFAFLRKFIQIFHGQLILSQDFLHLLLEDIPQLKRSGLSVENILQNWLDCSGIPKPLLEESQAWQECPLAQQVKDEVGKWMQVNRRARKSSKKRRRCEEVTFQKLSPDQLVLLLESLLEKKTLCSKMLESLQRTYHLREQDAEVRHRWCELVIKHKYTAGYGDVETFLKEDQAMGVYLYGELMVNEDAKQQQIACKSFASTRDQMDPSSAQVVAEMLF</sequence>
<dbReference type="Gene3D" id="1.25.40.320">
    <property type="entry name" value="Peptidase M1, leukotriene A4 hydrolase/aminopeptidase C-terminal domain"/>
    <property type="match status" value="1"/>
</dbReference>
<dbReference type="InterPro" id="IPR042097">
    <property type="entry name" value="Aminopeptidase_N-like_N_sf"/>
</dbReference>
<dbReference type="FunFam" id="1.25.40.320:FF:000003">
    <property type="entry name" value="Aminopeptidase O isoform 1"/>
    <property type="match status" value="1"/>
</dbReference>
<evidence type="ECO:0000256" key="12">
    <source>
        <dbReference type="ARBA" id="ARBA00072072"/>
    </source>
</evidence>
<dbReference type="FunFam" id="3.30.2010.30:FF:000003">
    <property type="entry name" value="aminopeptidase O isoform X1"/>
    <property type="match status" value="1"/>
</dbReference>
<keyword evidence="8" id="KW-0862">Zinc</keyword>
<dbReference type="FunFam" id="2.60.40.1730:FF:000008">
    <property type="entry name" value="aminopeptidase O isoform X1"/>
    <property type="match status" value="1"/>
</dbReference>
<keyword evidence="7" id="KW-0378">Hydrolase</keyword>
<keyword evidence="15" id="KW-1185">Reference proteome</keyword>
<evidence type="ECO:0000256" key="9">
    <source>
        <dbReference type="ARBA" id="ARBA00023049"/>
    </source>
</evidence>
<gene>
    <name evidence="14" type="ORF">JRQ81_013535</name>
</gene>
<comment type="similarity">
    <text evidence="3">Belongs to the peptidase M1 family.</text>
</comment>
<dbReference type="PANTHER" id="PTHR46627:SF1">
    <property type="entry name" value="AMINOPEPTIDASE O"/>
    <property type="match status" value="1"/>
</dbReference>
<evidence type="ECO:0000256" key="4">
    <source>
        <dbReference type="ARBA" id="ARBA00022438"/>
    </source>
</evidence>
<evidence type="ECO:0000313" key="15">
    <source>
        <dbReference type="Proteomes" id="UP001142489"/>
    </source>
</evidence>
<protein>
    <recommendedName>
        <fullName evidence="12">Aminopeptidase O</fullName>
    </recommendedName>
</protein>
<keyword evidence="6" id="KW-0479">Metal-binding</keyword>
<evidence type="ECO:0000256" key="2">
    <source>
        <dbReference type="ARBA" id="ARBA00004604"/>
    </source>
</evidence>
<dbReference type="SUPFAM" id="SSF48371">
    <property type="entry name" value="ARM repeat"/>
    <property type="match status" value="1"/>
</dbReference>
<dbReference type="Gene3D" id="2.60.40.1730">
    <property type="entry name" value="tricorn interacting facor f3 domain"/>
    <property type="match status" value="1"/>
</dbReference>
<comment type="function">
    <text evidence="11">Aminopeptidase which catalyzes the hydrolysis of amino acid residues from the N-terminus of peptide or protein substrates.</text>
</comment>
<dbReference type="Pfam" id="PF01433">
    <property type="entry name" value="Peptidase_M1"/>
    <property type="match status" value="1"/>
</dbReference>
<dbReference type="InterPro" id="IPR016024">
    <property type="entry name" value="ARM-type_fold"/>
</dbReference>
<evidence type="ECO:0000256" key="3">
    <source>
        <dbReference type="ARBA" id="ARBA00010136"/>
    </source>
</evidence>
<keyword evidence="10" id="KW-0539">Nucleus</keyword>
<dbReference type="EMBL" id="JAPFRF010000004">
    <property type="protein sequence ID" value="KAJ7335594.1"/>
    <property type="molecule type" value="Genomic_DNA"/>
</dbReference>
<dbReference type="InterPro" id="IPR033577">
    <property type="entry name" value="AOPep"/>
</dbReference>
<dbReference type="GO" id="GO:0008270">
    <property type="term" value="F:zinc ion binding"/>
    <property type="evidence" value="ECO:0007669"/>
    <property type="project" value="InterPro"/>
</dbReference>
<evidence type="ECO:0000256" key="7">
    <source>
        <dbReference type="ARBA" id="ARBA00022801"/>
    </source>
</evidence>
<evidence type="ECO:0000313" key="14">
    <source>
        <dbReference type="EMBL" id="KAJ7335594.1"/>
    </source>
</evidence>
<evidence type="ECO:0000256" key="1">
    <source>
        <dbReference type="ARBA" id="ARBA00001947"/>
    </source>
</evidence>
<keyword evidence="5" id="KW-0645">Protease</keyword>
<keyword evidence="9" id="KW-0482">Metalloprotease</keyword>
<evidence type="ECO:0000256" key="10">
    <source>
        <dbReference type="ARBA" id="ARBA00023242"/>
    </source>
</evidence>
<dbReference type="InterPro" id="IPR015211">
    <property type="entry name" value="Peptidase_M1_C"/>
</dbReference>
<accession>A0A9Q1B521</accession>
<proteinExistence type="inferred from homology"/>
<organism evidence="14 15">
    <name type="scientific">Phrynocephalus forsythii</name>
    <dbReference type="NCBI Taxonomy" id="171643"/>
    <lineage>
        <taxon>Eukaryota</taxon>
        <taxon>Metazoa</taxon>
        <taxon>Chordata</taxon>
        <taxon>Craniata</taxon>
        <taxon>Vertebrata</taxon>
        <taxon>Euteleostomi</taxon>
        <taxon>Lepidosauria</taxon>
        <taxon>Squamata</taxon>
        <taxon>Bifurcata</taxon>
        <taxon>Unidentata</taxon>
        <taxon>Episquamata</taxon>
        <taxon>Toxicofera</taxon>
        <taxon>Iguania</taxon>
        <taxon>Acrodonta</taxon>
        <taxon>Agamidae</taxon>
        <taxon>Agaminae</taxon>
        <taxon>Phrynocephalus</taxon>
    </lineage>
</organism>
<dbReference type="FunFam" id="1.10.390.10:FF:000014">
    <property type="entry name" value="aminopeptidase O isoform X1"/>
    <property type="match status" value="1"/>
</dbReference>
<dbReference type="OrthoDB" id="79562at2759"/>
<dbReference type="SMART" id="SM01263">
    <property type="entry name" value="Leuk-A4-hydro_C"/>
    <property type="match status" value="1"/>
</dbReference>
<dbReference type="SUPFAM" id="SSF63737">
    <property type="entry name" value="Leukotriene A4 hydrolase N-terminal domain"/>
    <property type="match status" value="1"/>
</dbReference>
<comment type="subcellular location">
    <subcellularLocation>
        <location evidence="2">Nucleus</location>
        <location evidence="2">Nucleolus</location>
    </subcellularLocation>
</comment>
<feature type="domain" description="Peptidase M1 leukotriene A4 hydrolase/aminopeptidase C-terminal" evidence="13">
    <location>
        <begin position="670"/>
        <end position="819"/>
    </location>
</feature>
<keyword evidence="4" id="KW-0031">Aminopeptidase</keyword>
<dbReference type="Gene3D" id="1.10.390.10">
    <property type="entry name" value="Neutral Protease Domain 2"/>
    <property type="match status" value="1"/>
</dbReference>
<dbReference type="GO" id="GO:0006508">
    <property type="term" value="P:proteolysis"/>
    <property type="evidence" value="ECO:0007669"/>
    <property type="project" value="UniProtKB-KW"/>
</dbReference>
<dbReference type="Proteomes" id="UP001142489">
    <property type="component" value="Unassembled WGS sequence"/>
</dbReference>
<dbReference type="SUPFAM" id="SSF55486">
    <property type="entry name" value="Metalloproteases ('zincins'), catalytic domain"/>
    <property type="match status" value="1"/>
</dbReference>
<evidence type="ECO:0000256" key="5">
    <source>
        <dbReference type="ARBA" id="ARBA00022670"/>
    </source>
</evidence>
<dbReference type="InterPro" id="IPR038502">
    <property type="entry name" value="M1_LTA-4_hydro/amino_C_sf"/>
</dbReference>
<dbReference type="InterPro" id="IPR027268">
    <property type="entry name" value="Peptidase_M4/M1_CTD_sf"/>
</dbReference>
<evidence type="ECO:0000256" key="8">
    <source>
        <dbReference type="ARBA" id="ARBA00022833"/>
    </source>
</evidence>
<dbReference type="Gene3D" id="3.30.2010.30">
    <property type="match status" value="1"/>
</dbReference>
<evidence type="ECO:0000259" key="13">
    <source>
        <dbReference type="SMART" id="SM01263"/>
    </source>
</evidence>
<evidence type="ECO:0000256" key="11">
    <source>
        <dbReference type="ARBA" id="ARBA00060332"/>
    </source>
</evidence>
<dbReference type="AlphaFoldDB" id="A0A9Q1B521"/>
<reference evidence="14" key="1">
    <citation type="journal article" date="2023" name="DNA Res.">
        <title>Chromosome-level genome assembly of Phrynocephalus forsythii using third-generation DNA sequencing and Hi-C analysis.</title>
        <authorList>
            <person name="Qi Y."/>
            <person name="Zhao W."/>
            <person name="Zhao Y."/>
            <person name="Niu C."/>
            <person name="Cao S."/>
            <person name="Zhang Y."/>
        </authorList>
    </citation>
    <scope>NUCLEOTIDE SEQUENCE</scope>
    <source>
        <tissue evidence="14">Muscle</tissue>
    </source>
</reference>